<accession>A0A1M6C4P9</accession>
<reference evidence="2 3" key="1">
    <citation type="submission" date="2016-11" db="EMBL/GenBank/DDBJ databases">
        <authorList>
            <person name="Jaros S."/>
            <person name="Januszkiewicz K."/>
            <person name="Wedrychowicz H."/>
        </authorList>
    </citation>
    <scope>NUCLEOTIDE SEQUENCE [LARGE SCALE GENOMIC DNA]</scope>
    <source>
        <strain evidence="2 3">DSM 21864</strain>
    </source>
</reference>
<dbReference type="STRING" id="1121298.SAMN05444401_0998"/>
<gene>
    <name evidence="2" type="ORF">SAMN05444401_0998</name>
</gene>
<proteinExistence type="predicted"/>
<feature type="transmembrane region" description="Helical" evidence="1">
    <location>
        <begin position="82"/>
        <end position="103"/>
    </location>
</feature>
<dbReference type="Proteomes" id="UP000184080">
    <property type="component" value="Unassembled WGS sequence"/>
</dbReference>
<sequence length="583" mass="67830">MNITKYISNLVKSVYKSIKRFPVTITLSTFFVIMMIIISEIRLTSSLSLIKDLNRAAMILALGIPISLCIKLFYEKKKTYKLWHLVCAFIVEALILIFYYFFLLKDLQMVSITRYIGVNLTFYLAFFYIPYFKDKENFELYVIKVFGKLFTTIIYSIVLYLGVAAILATIDKLLGVKIPSNFYYYSFLIVAGIFAPTYFLGSLPIITEIFNKESYPNIFKILVIYIIMPLISVYTTILYIYFAKIIITRQWPVGLVSHLVLWYSIISAAVLFFIYPIYKDKLFAKTFMTFFPKLILPLMMLMFFSIGIRVNAYGITENRYYVILLSLWVFGVMVYFAFTKKYKNIFLPITLSVLVIISVLGGPLSSYSVSKYSQNKRLEKILLRNNMLKDKNIEKNSSVSEKDKNEISRIVEYFNYNHSLKDIKYFPEDFKLEDMDKLLGFKYSNNLSPLAQEYFYFNVSQTGEPIDISAYNYMVDSRYLYGGMQSNAQFKIKYDSNSNILKIYQDKEVLYTKDMKELGKNLVNKYGIRDKGEGINPKEMSSEDENSKVKVQIQMINIAGSKDSSTGEIKINALDFYILVKVK</sequence>
<keyword evidence="3" id="KW-1185">Reference proteome</keyword>
<dbReference type="InterPro" id="IPR025291">
    <property type="entry name" value="DUF4153"/>
</dbReference>
<protein>
    <recommendedName>
        <fullName evidence="4">DUF4153 domain-containing protein</fullName>
    </recommendedName>
</protein>
<keyword evidence="1" id="KW-0812">Transmembrane</keyword>
<dbReference type="Pfam" id="PF13687">
    <property type="entry name" value="DUF4153"/>
    <property type="match status" value="1"/>
</dbReference>
<feature type="transmembrane region" description="Helical" evidence="1">
    <location>
        <begin position="21"/>
        <end position="41"/>
    </location>
</feature>
<feature type="transmembrane region" description="Helical" evidence="1">
    <location>
        <begin position="53"/>
        <end position="70"/>
    </location>
</feature>
<feature type="transmembrane region" description="Helical" evidence="1">
    <location>
        <begin position="145"/>
        <end position="170"/>
    </location>
</feature>
<evidence type="ECO:0000313" key="2">
    <source>
        <dbReference type="EMBL" id="SHI55932.1"/>
    </source>
</evidence>
<feature type="transmembrane region" description="Helical" evidence="1">
    <location>
        <begin position="320"/>
        <end position="338"/>
    </location>
</feature>
<feature type="transmembrane region" description="Helical" evidence="1">
    <location>
        <begin position="222"/>
        <end position="247"/>
    </location>
</feature>
<keyword evidence="1" id="KW-1133">Transmembrane helix</keyword>
<dbReference type="RefSeq" id="WP_073004197.1">
    <property type="nucleotide sequence ID" value="NZ_FQZO01000001.1"/>
</dbReference>
<evidence type="ECO:0000256" key="1">
    <source>
        <dbReference type="SAM" id="Phobius"/>
    </source>
</evidence>
<organism evidence="2 3">
    <name type="scientific">Clostridium amylolyticum</name>
    <dbReference type="NCBI Taxonomy" id="1121298"/>
    <lineage>
        <taxon>Bacteria</taxon>
        <taxon>Bacillati</taxon>
        <taxon>Bacillota</taxon>
        <taxon>Clostridia</taxon>
        <taxon>Eubacteriales</taxon>
        <taxon>Clostridiaceae</taxon>
        <taxon>Clostridium</taxon>
    </lineage>
</organism>
<evidence type="ECO:0000313" key="3">
    <source>
        <dbReference type="Proteomes" id="UP000184080"/>
    </source>
</evidence>
<dbReference type="EMBL" id="FQZO01000001">
    <property type="protein sequence ID" value="SHI55932.1"/>
    <property type="molecule type" value="Genomic_DNA"/>
</dbReference>
<feature type="transmembrane region" description="Helical" evidence="1">
    <location>
        <begin position="259"/>
        <end position="278"/>
    </location>
</feature>
<feature type="transmembrane region" description="Helical" evidence="1">
    <location>
        <begin position="290"/>
        <end position="308"/>
    </location>
</feature>
<dbReference type="AlphaFoldDB" id="A0A1M6C4P9"/>
<name>A0A1M6C4P9_9CLOT</name>
<feature type="transmembrane region" description="Helical" evidence="1">
    <location>
        <begin position="345"/>
        <end position="364"/>
    </location>
</feature>
<evidence type="ECO:0008006" key="4">
    <source>
        <dbReference type="Google" id="ProtNLM"/>
    </source>
</evidence>
<feature type="transmembrane region" description="Helical" evidence="1">
    <location>
        <begin position="115"/>
        <end position="133"/>
    </location>
</feature>
<feature type="transmembrane region" description="Helical" evidence="1">
    <location>
        <begin position="182"/>
        <end position="201"/>
    </location>
</feature>
<keyword evidence="1" id="KW-0472">Membrane</keyword>